<accession>A0A330L6D8</accession>
<keyword evidence="8 15" id="KW-0479">Metal-binding</keyword>
<evidence type="ECO:0000256" key="6">
    <source>
        <dbReference type="ARBA" id="ARBA00020653"/>
    </source>
</evidence>
<comment type="subunit">
    <text evidence="4 15">Heterotetramer consisting of two non-identical subunits: a beta subunit (TrpG) and a large alpha subunit (TrpE).</text>
</comment>
<evidence type="ECO:0000259" key="17">
    <source>
        <dbReference type="Pfam" id="PF04715"/>
    </source>
</evidence>
<evidence type="ECO:0000313" key="19">
    <source>
        <dbReference type="Proteomes" id="UP000248168"/>
    </source>
</evidence>
<evidence type="ECO:0000256" key="14">
    <source>
        <dbReference type="ARBA" id="ARBA00047683"/>
    </source>
</evidence>
<dbReference type="InterPro" id="IPR005801">
    <property type="entry name" value="ADC_synthase"/>
</dbReference>
<dbReference type="AlphaFoldDB" id="A0A330L6D8"/>
<gene>
    <name evidence="15 18" type="primary">trpE</name>
    <name evidence="18" type="ORF">NITLEN_30238</name>
</gene>
<comment type="pathway">
    <text evidence="2 15">Amino-acid biosynthesis; L-tryptophan biosynthesis; L-tryptophan from chorismate: step 1/5.</text>
</comment>
<dbReference type="GO" id="GO:0004049">
    <property type="term" value="F:anthranilate synthase activity"/>
    <property type="evidence" value="ECO:0007669"/>
    <property type="project" value="UniProtKB-EC"/>
</dbReference>
<organism evidence="18 19">
    <name type="scientific">Nitrospira lenta</name>
    <dbReference type="NCBI Taxonomy" id="1436998"/>
    <lineage>
        <taxon>Bacteria</taxon>
        <taxon>Pseudomonadati</taxon>
        <taxon>Nitrospirota</taxon>
        <taxon>Nitrospiria</taxon>
        <taxon>Nitrospirales</taxon>
        <taxon>Nitrospiraceae</taxon>
        <taxon>Nitrospira</taxon>
    </lineage>
</organism>
<dbReference type="OrthoDB" id="9803598at2"/>
<evidence type="ECO:0000256" key="2">
    <source>
        <dbReference type="ARBA" id="ARBA00004873"/>
    </source>
</evidence>
<sequence length="498" mass="56073">MATPTYSLSLDEFRRYAKEGNLIPLYREILADYETPVSAFAKIDHGPSAYLLESVQGGEKWARYSFLGSGSPILMMEDRGDLLIKDGKRTRRIACHGAPLDRLREFMETYRPVTVPGLPRFVGGAVGYLGYDMVRTFESISFRRKESLNLPEFAFLLTDTLLIFDNVAQKIKVVANAHVASQSERAIRQAYRQATARIERMIARLRRPLRRATPKRRRTPITFTPNMSQADFEKMVSLTQEYIKAGDIFQCVLSQRWETKLHATPFQLYRALRVVNPSPYMYYLRIAGVELVGSSPEILVRCEDGQISVRPIAGTRRRGATADEDEQLERRLLADQKERAEHIMLVDLGRNDVGRVAESGSVKVESLMNVERYSHVMHIVSNVSGRLAEGKTIYDVLQACFPAGTVSGAPKIRAMEIIEELEPTRRGPYAGAVGYFGFSGNMDMCINIRTVVVAKRRAFIQAGAGIVADSNPEHEYEETCNKARAMMKAIELAEQGLE</sequence>
<dbReference type="Pfam" id="PF00425">
    <property type="entry name" value="Chorismate_bind"/>
    <property type="match status" value="1"/>
</dbReference>
<comment type="cofactor">
    <cofactor evidence="1 15">
        <name>Mg(2+)</name>
        <dbReference type="ChEBI" id="CHEBI:18420"/>
    </cofactor>
</comment>
<evidence type="ECO:0000313" key="18">
    <source>
        <dbReference type="EMBL" id="SPP65324.1"/>
    </source>
</evidence>
<feature type="domain" description="Anthranilate synthase component I N-terminal" evidence="17">
    <location>
        <begin position="33"/>
        <end position="171"/>
    </location>
</feature>
<evidence type="ECO:0000256" key="10">
    <source>
        <dbReference type="ARBA" id="ARBA00022842"/>
    </source>
</evidence>
<dbReference type="PRINTS" id="PR00095">
    <property type="entry name" value="ANTSNTHASEI"/>
</dbReference>
<dbReference type="InterPro" id="IPR019999">
    <property type="entry name" value="Anth_synth_I-like"/>
</dbReference>
<evidence type="ECO:0000256" key="12">
    <source>
        <dbReference type="ARBA" id="ARBA00023239"/>
    </source>
</evidence>
<reference evidence="19" key="1">
    <citation type="submission" date="2018-04" db="EMBL/GenBank/DDBJ databases">
        <authorList>
            <person name="Lucker S."/>
            <person name="Sakoula D."/>
        </authorList>
    </citation>
    <scope>NUCLEOTIDE SEQUENCE [LARGE SCALE GENOMIC DNA]</scope>
</reference>
<protein>
    <recommendedName>
        <fullName evidence="6 15">Anthranilate synthase component 1</fullName>
        <ecNumber evidence="5 15">4.1.3.27</ecNumber>
    </recommendedName>
</protein>
<evidence type="ECO:0000256" key="15">
    <source>
        <dbReference type="RuleBase" id="RU364045"/>
    </source>
</evidence>
<dbReference type="PANTHER" id="PTHR11236:SF48">
    <property type="entry name" value="ISOCHORISMATE SYNTHASE MENF"/>
    <property type="match status" value="1"/>
</dbReference>
<comment type="function">
    <text evidence="13 15">Part of a heterotetrameric complex that catalyzes the two-step biosynthesis of anthranilate, an intermediate in the biosynthesis of L-tryptophan. In the first step, the glutamine-binding beta subunit (TrpG) of anthranilate synthase (AS) provides the glutamine amidotransferase activity which generates ammonia as a substrate that, along with chorismate, is used in the second step, catalyzed by the large alpha subunit of AS (TrpE) to produce anthranilate. In the absence of TrpG, TrpE can synthesize anthranilate directly from chorismate and high concentrations of ammonia.</text>
</comment>
<feature type="domain" description="Chorismate-utilising enzyme C-terminal" evidence="16">
    <location>
        <begin position="229"/>
        <end position="482"/>
    </location>
</feature>
<dbReference type="InterPro" id="IPR015890">
    <property type="entry name" value="Chorismate_C"/>
</dbReference>
<dbReference type="InterPro" id="IPR006805">
    <property type="entry name" value="Anth_synth_I_N"/>
</dbReference>
<dbReference type="Pfam" id="PF04715">
    <property type="entry name" value="Anth_synt_I_N"/>
    <property type="match status" value="1"/>
</dbReference>
<evidence type="ECO:0000256" key="5">
    <source>
        <dbReference type="ARBA" id="ARBA00012266"/>
    </source>
</evidence>
<dbReference type="UniPathway" id="UPA00035">
    <property type="reaction ID" value="UER00040"/>
</dbReference>
<dbReference type="EC" id="4.1.3.27" evidence="5 15"/>
<keyword evidence="10 15" id="KW-0460">Magnesium</keyword>
<dbReference type="SUPFAM" id="SSF56322">
    <property type="entry name" value="ADC synthase"/>
    <property type="match status" value="1"/>
</dbReference>
<evidence type="ECO:0000256" key="4">
    <source>
        <dbReference type="ARBA" id="ARBA00011575"/>
    </source>
</evidence>
<evidence type="ECO:0000256" key="1">
    <source>
        <dbReference type="ARBA" id="ARBA00001946"/>
    </source>
</evidence>
<comment type="similarity">
    <text evidence="3 15">Belongs to the anthranilate synthase component I family.</text>
</comment>
<dbReference type="RefSeq" id="WP_121989624.1">
    <property type="nucleotide sequence ID" value="NZ_OUNR01000016.1"/>
</dbReference>
<dbReference type="Gene3D" id="3.60.120.10">
    <property type="entry name" value="Anthranilate synthase"/>
    <property type="match status" value="1"/>
</dbReference>
<proteinExistence type="inferred from homology"/>
<keyword evidence="19" id="KW-1185">Reference proteome</keyword>
<evidence type="ECO:0000256" key="9">
    <source>
        <dbReference type="ARBA" id="ARBA00022822"/>
    </source>
</evidence>
<evidence type="ECO:0000256" key="7">
    <source>
        <dbReference type="ARBA" id="ARBA00022605"/>
    </source>
</evidence>
<keyword evidence="9 15" id="KW-0822">Tryptophan biosynthesis</keyword>
<dbReference type="GO" id="GO:0046872">
    <property type="term" value="F:metal ion binding"/>
    <property type="evidence" value="ECO:0007669"/>
    <property type="project" value="UniProtKB-KW"/>
</dbReference>
<dbReference type="EMBL" id="OUNR01000016">
    <property type="protein sequence ID" value="SPP65324.1"/>
    <property type="molecule type" value="Genomic_DNA"/>
</dbReference>
<evidence type="ECO:0000256" key="8">
    <source>
        <dbReference type="ARBA" id="ARBA00022723"/>
    </source>
</evidence>
<keyword evidence="12 15" id="KW-0456">Lyase</keyword>
<dbReference type="NCBIfam" id="TIGR00564">
    <property type="entry name" value="trpE_most"/>
    <property type="match status" value="1"/>
</dbReference>
<keyword evidence="11 15" id="KW-0057">Aromatic amino acid biosynthesis</keyword>
<evidence type="ECO:0000256" key="11">
    <source>
        <dbReference type="ARBA" id="ARBA00023141"/>
    </source>
</evidence>
<dbReference type="InParanoid" id="A0A330L6D8"/>
<name>A0A330L6D8_9BACT</name>
<evidence type="ECO:0000259" key="16">
    <source>
        <dbReference type="Pfam" id="PF00425"/>
    </source>
</evidence>
<keyword evidence="7 15" id="KW-0028">Amino-acid biosynthesis</keyword>
<dbReference type="GO" id="GO:0000162">
    <property type="term" value="P:L-tryptophan biosynthetic process"/>
    <property type="evidence" value="ECO:0007669"/>
    <property type="project" value="UniProtKB-UniPathway"/>
</dbReference>
<comment type="catalytic activity">
    <reaction evidence="14 15">
        <text>chorismate + L-glutamine = anthranilate + pyruvate + L-glutamate + H(+)</text>
        <dbReference type="Rhea" id="RHEA:21732"/>
        <dbReference type="ChEBI" id="CHEBI:15361"/>
        <dbReference type="ChEBI" id="CHEBI:15378"/>
        <dbReference type="ChEBI" id="CHEBI:16567"/>
        <dbReference type="ChEBI" id="CHEBI:29748"/>
        <dbReference type="ChEBI" id="CHEBI:29985"/>
        <dbReference type="ChEBI" id="CHEBI:58359"/>
        <dbReference type="EC" id="4.1.3.27"/>
    </reaction>
</comment>
<evidence type="ECO:0000256" key="3">
    <source>
        <dbReference type="ARBA" id="ARBA00009562"/>
    </source>
</evidence>
<dbReference type="InterPro" id="IPR005256">
    <property type="entry name" value="Anth_synth_I_PabB"/>
</dbReference>
<dbReference type="PANTHER" id="PTHR11236">
    <property type="entry name" value="AMINOBENZOATE/ANTHRANILATE SYNTHASE"/>
    <property type="match status" value="1"/>
</dbReference>
<dbReference type="Proteomes" id="UP000248168">
    <property type="component" value="Unassembled WGS sequence"/>
</dbReference>
<evidence type="ECO:0000256" key="13">
    <source>
        <dbReference type="ARBA" id="ARBA00025634"/>
    </source>
</evidence>
<dbReference type="FunCoup" id="A0A330L6D8">
    <property type="interactions" value="339"/>
</dbReference>